<keyword evidence="2" id="KW-1185">Reference proteome</keyword>
<dbReference type="InterPro" id="IPR045707">
    <property type="entry name" value="DUF6063"/>
</dbReference>
<dbReference type="AlphaFoldDB" id="A0A261EZG2"/>
<name>A0A261EZG2_9BIFI</name>
<protein>
    <submittedName>
        <fullName evidence="1">Uncharacterized protein</fullName>
    </submittedName>
</protein>
<comment type="caution">
    <text evidence="1">The sequence shown here is derived from an EMBL/GenBank/DDBJ whole genome shotgun (WGS) entry which is preliminary data.</text>
</comment>
<accession>A0A261EZG2</accession>
<gene>
    <name evidence="1" type="ORF">PSRA_0443</name>
</gene>
<dbReference type="OrthoDB" id="1897626at2"/>
<dbReference type="Proteomes" id="UP000216725">
    <property type="component" value="Unassembled WGS sequence"/>
</dbReference>
<dbReference type="Pfam" id="PF19539">
    <property type="entry name" value="DUF6063"/>
    <property type="match status" value="1"/>
</dbReference>
<reference evidence="1 2" key="1">
    <citation type="journal article" date="2017" name="BMC Genomics">
        <title>Comparative genomic and phylogenomic analyses of the Bifidobacteriaceae family.</title>
        <authorList>
            <person name="Lugli G.A."/>
            <person name="Milani C."/>
            <person name="Turroni F."/>
            <person name="Duranti S."/>
            <person name="Mancabelli L."/>
            <person name="Mangifesta M."/>
            <person name="Ferrario C."/>
            <person name="Modesto M."/>
            <person name="Mattarelli P."/>
            <person name="Jiri K."/>
            <person name="van Sinderen D."/>
            <person name="Ventura M."/>
        </authorList>
    </citation>
    <scope>NUCLEOTIDE SEQUENCE [LARGE SCALE GENOMIC DNA]</scope>
    <source>
        <strain evidence="1 2">DSM 24742</strain>
    </source>
</reference>
<proteinExistence type="predicted"/>
<dbReference type="EMBL" id="MWWR01000004">
    <property type="protein sequence ID" value="OZG52254.1"/>
    <property type="molecule type" value="Genomic_DNA"/>
</dbReference>
<evidence type="ECO:0000313" key="1">
    <source>
        <dbReference type="EMBL" id="OZG52254.1"/>
    </source>
</evidence>
<evidence type="ECO:0000313" key="2">
    <source>
        <dbReference type="Proteomes" id="UP000216725"/>
    </source>
</evidence>
<organism evidence="1 2">
    <name type="scientific">Pseudoscardovia radai</name>
    <dbReference type="NCBI Taxonomy" id="987066"/>
    <lineage>
        <taxon>Bacteria</taxon>
        <taxon>Bacillati</taxon>
        <taxon>Actinomycetota</taxon>
        <taxon>Actinomycetes</taxon>
        <taxon>Bifidobacteriales</taxon>
        <taxon>Bifidobacteriaceae</taxon>
        <taxon>Pseudoscardovia</taxon>
    </lineage>
</organism>
<sequence length="275" mass="31311">MHASYSIDDISRAHEIFAILATSPTHELRRTNNPDLYNDYVERDDIRELCAQEAATWNCTIVAMQARFDMPGERDADGLCLVPDKLNTTLGYTRATLRDAVLPGSGNTMTDYYLIVFIIMTLIEMFYDGSGEDPRTRSSITMRVLQTEVERQLKIGAEHEEERDGILYTDLYNRFTALRSDDDDTKKTTKQGFMHYTLSFLDKQGLVNYAKDVRVFSPTAKMDAIMERIVLTDDYFARFSRFFDVDDGEIEDFGFDDDAAQAPAAGKDSDDAQNL</sequence>
<dbReference type="RefSeq" id="WP_094660255.1">
    <property type="nucleotide sequence ID" value="NZ_MWWR01000004.1"/>
</dbReference>